<evidence type="ECO:0000313" key="8">
    <source>
        <dbReference type="Proteomes" id="UP000000592"/>
    </source>
</evidence>
<dbReference type="EMBL" id="AE017221">
    <property type="protein sequence ID" value="AAS80631.1"/>
    <property type="molecule type" value="Genomic_DNA"/>
</dbReference>
<evidence type="ECO:0000256" key="4">
    <source>
        <dbReference type="ARBA" id="ARBA00022989"/>
    </source>
</evidence>
<feature type="transmembrane region" description="Helical" evidence="6">
    <location>
        <begin position="154"/>
        <end position="179"/>
    </location>
</feature>
<proteinExistence type="predicted"/>
<gene>
    <name evidence="7" type="ordered locus">TT_C0283</name>
</gene>
<feature type="transmembrane region" description="Helical" evidence="6">
    <location>
        <begin position="333"/>
        <end position="352"/>
    </location>
</feature>
<feature type="transmembrane region" description="Helical" evidence="6">
    <location>
        <begin position="391"/>
        <end position="412"/>
    </location>
</feature>
<name>Q72KY2_THET2</name>
<dbReference type="PANTHER" id="PTHR30250:SF11">
    <property type="entry name" value="O-ANTIGEN TRANSPORTER-RELATED"/>
    <property type="match status" value="1"/>
</dbReference>
<dbReference type="AlphaFoldDB" id="Q72KY2"/>
<dbReference type="PANTHER" id="PTHR30250">
    <property type="entry name" value="PST FAMILY PREDICTED COLANIC ACID TRANSPORTER"/>
    <property type="match status" value="1"/>
</dbReference>
<feature type="transmembrane region" description="Helical" evidence="6">
    <location>
        <begin position="82"/>
        <end position="103"/>
    </location>
</feature>
<accession>Q72KY2</accession>
<feature type="transmembrane region" description="Helical" evidence="6">
    <location>
        <begin position="358"/>
        <end position="379"/>
    </location>
</feature>
<dbReference type="Proteomes" id="UP000000592">
    <property type="component" value="Chromosome"/>
</dbReference>
<feature type="transmembrane region" description="Helical" evidence="6">
    <location>
        <begin position="296"/>
        <end position="321"/>
    </location>
</feature>
<dbReference type="HOGENOM" id="CLU_037830_0_0_0"/>
<comment type="subcellular location">
    <subcellularLocation>
        <location evidence="1">Cell membrane</location>
        <topology evidence="1">Multi-pass membrane protein</topology>
    </subcellularLocation>
</comment>
<keyword evidence="3 6" id="KW-0812">Transmembrane</keyword>
<feature type="transmembrane region" description="Helical" evidence="6">
    <location>
        <begin position="123"/>
        <end position="142"/>
    </location>
</feature>
<evidence type="ECO:0000313" key="7">
    <source>
        <dbReference type="EMBL" id="AAS80631.1"/>
    </source>
</evidence>
<organism evidence="7 8">
    <name type="scientific">Thermus thermophilus (strain ATCC BAA-163 / DSM 7039 / HB27)</name>
    <dbReference type="NCBI Taxonomy" id="262724"/>
    <lineage>
        <taxon>Bacteria</taxon>
        <taxon>Thermotogati</taxon>
        <taxon>Deinococcota</taxon>
        <taxon>Deinococci</taxon>
        <taxon>Thermales</taxon>
        <taxon>Thermaceae</taxon>
        <taxon>Thermus</taxon>
    </lineage>
</organism>
<sequence length="418" mass="45744">MRFLWHRISSSPFLKGVLAIGGGTALAQALGVAVTPILTRLYDPTAMALWGLFVSFVSVASVAVTLRYEVAVVAAKKREEAGALVLGALALSLVLSLVGGIVFEILRRNNWLGYGLFPEWASWLAVLALVGTNWGLILRYWATREGLFSLVGKFAIWQALGRALGQLSLALLGGSGLVLGETLGRWWGLAALWRNWVTRGPKLWNPAVLWQYRTYPLVQFPSSLLDTLALMALVPVFTAVYGTQIGGGLALTQRLVNFPLTLIGGAVADVFYSRAAALLRDQPASLPVLFWGTARYLLILAASLGLLVGLALPPLVTWLFGADWGSVERMMQAMALWMSAMLVVSPLSRLIFLSRWSWIKLIYDLISLVVVALPLWYHLEGAYQALQTVSWLKTLQLVLYFGLLTFVLAKLADTKGEK</sequence>
<evidence type="ECO:0000256" key="2">
    <source>
        <dbReference type="ARBA" id="ARBA00022475"/>
    </source>
</evidence>
<evidence type="ECO:0000256" key="1">
    <source>
        <dbReference type="ARBA" id="ARBA00004651"/>
    </source>
</evidence>
<feature type="transmembrane region" description="Helical" evidence="6">
    <location>
        <begin position="224"/>
        <end position="243"/>
    </location>
</feature>
<protein>
    <recommendedName>
        <fullName evidence="9">Polysaccharide biosynthesis protein</fullName>
    </recommendedName>
</protein>
<evidence type="ECO:0000256" key="3">
    <source>
        <dbReference type="ARBA" id="ARBA00022692"/>
    </source>
</evidence>
<dbReference type="InterPro" id="IPR050833">
    <property type="entry name" value="Poly_Biosynth_Transport"/>
</dbReference>
<feature type="transmembrane region" description="Helical" evidence="6">
    <location>
        <begin position="47"/>
        <end position="70"/>
    </location>
</feature>
<evidence type="ECO:0000256" key="5">
    <source>
        <dbReference type="ARBA" id="ARBA00023136"/>
    </source>
</evidence>
<dbReference type="KEGG" id="tth:TT_C0283"/>
<dbReference type="GO" id="GO:0005886">
    <property type="term" value="C:plasma membrane"/>
    <property type="evidence" value="ECO:0007669"/>
    <property type="project" value="UniProtKB-SubCell"/>
</dbReference>
<evidence type="ECO:0000256" key="6">
    <source>
        <dbReference type="SAM" id="Phobius"/>
    </source>
</evidence>
<keyword evidence="5 6" id="KW-0472">Membrane</keyword>
<dbReference type="eggNOG" id="COG2244">
    <property type="taxonomic scope" value="Bacteria"/>
</dbReference>
<keyword evidence="2" id="KW-1003">Cell membrane</keyword>
<keyword evidence="4 6" id="KW-1133">Transmembrane helix</keyword>
<reference evidence="7 8" key="1">
    <citation type="journal article" date="2004" name="Nat. Biotechnol.">
        <title>The genome sequence of the extreme thermophile Thermus thermophilus.</title>
        <authorList>
            <person name="Henne A."/>
            <person name="Brueggemann H."/>
            <person name="Raasch C."/>
            <person name="Wiezer A."/>
            <person name="Hartsch T."/>
            <person name="Liesegang H."/>
            <person name="Johann A."/>
            <person name="Lienard T."/>
            <person name="Gohl O."/>
            <person name="Martinez-Arias R."/>
            <person name="Jacobi C."/>
            <person name="Starkuviene V."/>
            <person name="Schlenczeck S."/>
            <person name="Dencker S."/>
            <person name="Huber R."/>
            <person name="Klenk H.-P."/>
            <person name="Overbeek R."/>
            <person name="Kramer W."/>
            <person name="Merkl R."/>
            <person name="Gottschalk G."/>
            <person name="Fritz H.-J."/>
        </authorList>
    </citation>
    <scope>NUCLEOTIDE SEQUENCE [LARGE SCALE GENOMIC DNA]</scope>
    <source>
        <strain evidence="8">ATCC BAA-163 / DSM 7039 / HB27</strain>
    </source>
</reference>
<evidence type="ECO:0008006" key="9">
    <source>
        <dbReference type="Google" id="ProtNLM"/>
    </source>
</evidence>